<sequence length="499" mass="49283">MNGGAIADEAGGDRVEATVADARSAGARLAERDAAATGRIAEAVGERLSDPETISRLALAAANETGRGHPGTKTEKIATAVEGARAHLRETPTAGVIDRDGPRGGLTVARPVGVVGVAVPATHPVVVPAVVSLYALAGRNAVVLAPSPSAVETCDMVVEELRRALSAAGAPAGAVSMVPAPPSKPGTDSLFERADFVVASGSAATVAAGQRCGTPNACAGADGLVAVSDGSASTSAVATRVAVGATYDFGAHPAADAAAVTAEGTGAPLIAALEDEGGYVLGADECDRLRDLLTVGGAETARPTDADRDAERGAGSSPIGNSPRWFASVLDLPPAADAAAFLIVDGGDLSGDQSEDLIENEESGDGAGARDDPLATLPGIPAVTVHARDGFGAALRLAADLGGAHAAAVHTTRQGRVSRAAERLAPGRLAVNQPGTAAVGSTRNGFPLAPLLGGGSREGSQLDGGLTATDLIETTTVSVTTVADRAPHRSGAGETLRGP</sequence>
<protein>
    <submittedName>
        <fullName evidence="3">Acetaldehyde dehydrogenase (Acetylating) NAD-dependent</fullName>
    </submittedName>
</protein>
<dbReference type="Pfam" id="PF00171">
    <property type="entry name" value="Aldedh"/>
    <property type="match status" value="1"/>
</dbReference>
<dbReference type="Gene3D" id="3.40.605.10">
    <property type="entry name" value="Aldehyde Dehydrogenase, Chain A, domain 1"/>
    <property type="match status" value="1"/>
</dbReference>
<dbReference type="OrthoDB" id="275498at2157"/>
<feature type="compositionally biased region" description="Acidic residues" evidence="1">
    <location>
        <begin position="353"/>
        <end position="364"/>
    </location>
</feature>
<dbReference type="RefSeq" id="WP_008004526.1">
    <property type="nucleotide sequence ID" value="NZ_AOJG01000012.1"/>
</dbReference>
<dbReference type="AlphaFoldDB" id="M0NYA9"/>
<feature type="region of interest" description="Disordered" evidence="1">
    <location>
        <begin position="352"/>
        <end position="373"/>
    </location>
</feature>
<evidence type="ECO:0000313" key="4">
    <source>
        <dbReference type="Proteomes" id="UP000011650"/>
    </source>
</evidence>
<proteinExistence type="predicted"/>
<feature type="domain" description="Aldehyde dehydrogenase" evidence="2">
    <location>
        <begin position="9"/>
        <end position="202"/>
    </location>
</feature>
<comment type="caution">
    <text evidence="3">The sequence shown here is derived from an EMBL/GenBank/DDBJ whole genome shotgun (WGS) entry which is preliminary data.</text>
</comment>
<dbReference type="Gene3D" id="3.40.309.10">
    <property type="entry name" value="Aldehyde Dehydrogenase, Chain A, domain 2"/>
    <property type="match status" value="1"/>
</dbReference>
<accession>M0NYA9</accession>
<dbReference type="InterPro" id="IPR016163">
    <property type="entry name" value="Ald_DH_C"/>
</dbReference>
<organism evidence="3 4">
    <name type="scientific">Halorubrum lipolyticum DSM 21995</name>
    <dbReference type="NCBI Taxonomy" id="1227482"/>
    <lineage>
        <taxon>Archaea</taxon>
        <taxon>Methanobacteriati</taxon>
        <taxon>Methanobacteriota</taxon>
        <taxon>Stenosarchaea group</taxon>
        <taxon>Halobacteria</taxon>
        <taxon>Halobacteriales</taxon>
        <taxon>Haloferacaceae</taxon>
        <taxon>Halorubrum</taxon>
    </lineage>
</organism>
<dbReference type="PANTHER" id="PTHR11699">
    <property type="entry name" value="ALDEHYDE DEHYDROGENASE-RELATED"/>
    <property type="match status" value="1"/>
</dbReference>
<dbReference type="InterPro" id="IPR015590">
    <property type="entry name" value="Aldehyde_DH_dom"/>
</dbReference>
<dbReference type="InterPro" id="IPR016162">
    <property type="entry name" value="Ald_DH_N"/>
</dbReference>
<evidence type="ECO:0000256" key="1">
    <source>
        <dbReference type="SAM" id="MobiDB-lite"/>
    </source>
</evidence>
<name>M0NYA9_9EURY</name>
<evidence type="ECO:0000259" key="2">
    <source>
        <dbReference type="Pfam" id="PF00171"/>
    </source>
</evidence>
<feature type="compositionally biased region" description="Basic and acidic residues" evidence="1">
    <location>
        <begin position="302"/>
        <end position="312"/>
    </location>
</feature>
<dbReference type="Proteomes" id="UP000011650">
    <property type="component" value="Unassembled WGS sequence"/>
</dbReference>
<dbReference type="STRING" id="1227482.C469_05445"/>
<gene>
    <name evidence="3" type="ORF">C469_05445</name>
</gene>
<keyword evidence="4" id="KW-1185">Reference proteome</keyword>
<dbReference type="GO" id="GO:0016620">
    <property type="term" value="F:oxidoreductase activity, acting on the aldehyde or oxo group of donors, NAD or NADP as acceptor"/>
    <property type="evidence" value="ECO:0007669"/>
    <property type="project" value="InterPro"/>
</dbReference>
<feature type="region of interest" description="Disordered" evidence="1">
    <location>
        <begin position="300"/>
        <end position="319"/>
    </location>
</feature>
<dbReference type="InterPro" id="IPR016161">
    <property type="entry name" value="Ald_DH/histidinol_DH"/>
</dbReference>
<dbReference type="PATRIC" id="fig|1227482.3.peg.1094"/>
<dbReference type="EMBL" id="AOJG01000012">
    <property type="protein sequence ID" value="EMA62543.1"/>
    <property type="molecule type" value="Genomic_DNA"/>
</dbReference>
<evidence type="ECO:0000313" key="3">
    <source>
        <dbReference type="EMBL" id="EMA62543.1"/>
    </source>
</evidence>
<dbReference type="SUPFAM" id="SSF53720">
    <property type="entry name" value="ALDH-like"/>
    <property type="match status" value="1"/>
</dbReference>
<reference evidence="3 4" key="1">
    <citation type="journal article" date="2014" name="PLoS Genet.">
        <title>Phylogenetically driven sequencing of extremely halophilic archaea reveals strategies for static and dynamic osmo-response.</title>
        <authorList>
            <person name="Becker E.A."/>
            <person name="Seitzer P.M."/>
            <person name="Tritt A."/>
            <person name="Larsen D."/>
            <person name="Krusor M."/>
            <person name="Yao A.I."/>
            <person name="Wu D."/>
            <person name="Madern D."/>
            <person name="Eisen J.A."/>
            <person name="Darling A.E."/>
            <person name="Facciotti M.T."/>
        </authorList>
    </citation>
    <scope>NUCLEOTIDE SEQUENCE [LARGE SCALE GENOMIC DNA]</scope>
    <source>
        <strain evidence="3 4">DSM 21995</strain>
    </source>
</reference>